<dbReference type="PROSITE" id="PS51192">
    <property type="entry name" value="HELICASE_ATP_BIND_1"/>
    <property type="match status" value="1"/>
</dbReference>
<evidence type="ECO:0008006" key="5">
    <source>
        <dbReference type="Google" id="ProtNLM"/>
    </source>
</evidence>
<dbReference type="GO" id="GO:0005524">
    <property type="term" value="F:ATP binding"/>
    <property type="evidence" value="ECO:0007669"/>
    <property type="project" value="InterPro"/>
</dbReference>
<dbReference type="InterPro" id="IPR027417">
    <property type="entry name" value="P-loop_NTPase"/>
</dbReference>
<dbReference type="PROSITE" id="PS51194">
    <property type="entry name" value="HELICASE_CTER"/>
    <property type="match status" value="1"/>
</dbReference>
<keyword evidence="4" id="KW-1185">Reference proteome</keyword>
<dbReference type="SUPFAM" id="SSF52540">
    <property type="entry name" value="P-loop containing nucleoside triphosphate hydrolases"/>
    <property type="match status" value="1"/>
</dbReference>
<dbReference type="Proteomes" id="UP000597507">
    <property type="component" value="Unassembled WGS sequence"/>
</dbReference>
<dbReference type="Pfam" id="PF04851">
    <property type="entry name" value="ResIII"/>
    <property type="match status" value="1"/>
</dbReference>
<accession>A0A8J3EBP0</accession>
<evidence type="ECO:0000259" key="2">
    <source>
        <dbReference type="PROSITE" id="PS51194"/>
    </source>
</evidence>
<protein>
    <recommendedName>
        <fullName evidence="5">Helicase</fullName>
    </recommendedName>
</protein>
<dbReference type="GO" id="GO:0005829">
    <property type="term" value="C:cytosol"/>
    <property type="evidence" value="ECO:0007669"/>
    <property type="project" value="TreeGrafter"/>
</dbReference>
<dbReference type="GO" id="GO:0003677">
    <property type="term" value="F:DNA binding"/>
    <property type="evidence" value="ECO:0007669"/>
    <property type="project" value="InterPro"/>
</dbReference>
<dbReference type="InterPro" id="IPR001650">
    <property type="entry name" value="Helicase_C-like"/>
</dbReference>
<dbReference type="RefSeq" id="WP_188901343.1">
    <property type="nucleotide sequence ID" value="NZ_BMKS01000008.1"/>
</dbReference>
<organism evidence="3 4">
    <name type="scientific">Caldovatus sediminis</name>
    <dbReference type="NCBI Taxonomy" id="2041189"/>
    <lineage>
        <taxon>Bacteria</taxon>
        <taxon>Pseudomonadati</taxon>
        <taxon>Pseudomonadota</taxon>
        <taxon>Alphaproteobacteria</taxon>
        <taxon>Acetobacterales</taxon>
        <taxon>Roseomonadaceae</taxon>
        <taxon>Caldovatus</taxon>
    </lineage>
</organism>
<dbReference type="Gene3D" id="3.40.50.300">
    <property type="entry name" value="P-loop containing nucleotide triphosphate hydrolases"/>
    <property type="match status" value="2"/>
</dbReference>
<dbReference type="AlphaFoldDB" id="A0A8J3EBP0"/>
<dbReference type="InterPro" id="IPR014001">
    <property type="entry name" value="Helicase_ATP-bd"/>
</dbReference>
<evidence type="ECO:0000313" key="3">
    <source>
        <dbReference type="EMBL" id="GGG39290.1"/>
    </source>
</evidence>
<dbReference type="EMBL" id="BMKS01000008">
    <property type="protein sequence ID" value="GGG39290.1"/>
    <property type="molecule type" value="Genomic_DNA"/>
</dbReference>
<dbReference type="SMART" id="SM00490">
    <property type="entry name" value="HELICc"/>
    <property type="match status" value="1"/>
</dbReference>
<dbReference type="Pfam" id="PF10571">
    <property type="entry name" value="UPF0547"/>
    <property type="match status" value="1"/>
</dbReference>
<feature type="domain" description="Helicase C-terminal" evidence="2">
    <location>
        <begin position="221"/>
        <end position="378"/>
    </location>
</feature>
<evidence type="ECO:0000259" key="1">
    <source>
        <dbReference type="PROSITE" id="PS51192"/>
    </source>
</evidence>
<dbReference type="GO" id="GO:0016787">
    <property type="term" value="F:hydrolase activity"/>
    <property type="evidence" value="ECO:0007669"/>
    <property type="project" value="InterPro"/>
</dbReference>
<proteinExistence type="predicted"/>
<dbReference type="PANTHER" id="PTHR47396">
    <property type="entry name" value="TYPE I RESTRICTION ENZYME ECOKI R PROTEIN"/>
    <property type="match status" value="1"/>
</dbReference>
<evidence type="ECO:0000313" key="4">
    <source>
        <dbReference type="Proteomes" id="UP000597507"/>
    </source>
</evidence>
<reference evidence="3 4" key="1">
    <citation type="journal article" date="2014" name="Int. J. Syst. Evol. Microbiol.">
        <title>Complete genome sequence of Corynebacterium casei LMG S-19264T (=DSM 44701T), isolated from a smear-ripened cheese.</title>
        <authorList>
            <consortium name="US DOE Joint Genome Institute (JGI-PGF)"/>
            <person name="Walter F."/>
            <person name="Albersmeier A."/>
            <person name="Kalinowski J."/>
            <person name="Ruckert C."/>
        </authorList>
    </citation>
    <scope>NUCLEOTIDE SEQUENCE [LARGE SCALE GENOMIC DNA]</scope>
    <source>
        <strain evidence="3 4">CGMCC 1.16330</strain>
    </source>
</reference>
<dbReference type="PANTHER" id="PTHR47396:SF1">
    <property type="entry name" value="ATP-DEPENDENT HELICASE IRC3-RELATED"/>
    <property type="match status" value="1"/>
</dbReference>
<dbReference type="InterPro" id="IPR018886">
    <property type="entry name" value="UPF0547"/>
</dbReference>
<sequence>MIPRDYQRAAVAAARAKTAAHGNTLVALPVGAGKTAVAGFYIAEEAAAKPGARFLVLQHTDELIEQNRATIGRVAGLPASVVKAERDDWSGQVVFGSVQTLARSARRARMGQVSHLVIDECHRAAADSYQAIIADARAANPNLKLLGLSATPERGDGRSLRRTFSNVAFHLPIAALIAQGILVPPRTFTIDLGVADDLERVGASAGDFDMDAAARVLNRAVVNEAVVAHWRERAGDRRTIAFCATVAHAEAVAAAFRAAGITAETVTGEMPAKERAALLARFDRGEVQVITNCMVLTEGFDSQPVGCIVVLRPMLHRGTFVQAIGRGLRKVDPERFPGVVKTDCVVLDFAGAALRHGCIEHDGTLAEEEDPGPGQAPYKTCPDCAAEVPLGTVACPFCGHVWQRKLRERRPLQRFGLTEIDLLDRSPFRWWDMHGDGHAMIASGFDAWAGVFFDGERHWHAVGKVRQGRLRHLGVGERAQVLAGADDFLRQAETSAAATKSRLWLNHPASPRQRELLVKAGDADPGLDFGLSKYAANCRLNFLWHRQQILAAVFPNGIARAA</sequence>
<feature type="domain" description="Helicase ATP-binding" evidence="1">
    <location>
        <begin position="15"/>
        <end position="170"/>
    </location>
</feature>
<dbReference type="InterPro" id="IPR006935">
    <property type="entry name" value="Helicase/UvrB_N"/>
</dbReference>
<dbReference type="Pfam" id="PF00271">
    <property type="entry name" value="Helicase_C"/>
    <property type="match status" value="1"/>
</dbReference>
<dbReference type="InterPro" id="IPR050742">
    <property type="entry name" value="Helicase_Restrict-Modif_Enz"/>
</dbReference>
<comment type="caution">
    <text evidence="3">The sequence shown here is derived from an EMBL/GenBank/DDBJ whole genome shotgun (WGS) entry which is preliminary data.</text>
</comment>
<name>A0A8J3EBP0_9PROT</name>
<gene>
    <name evidence="3" type="ORF">GCM10010964_28560</name>
</gene>
<dbReference type="SMART" id="SM00487">
    <property type="entry name" value="DEXDc"/>
    <property type="match status" value="1"/>
</dbReference>